<proteinExistence type="predicted"/>
<evidence type="ECO:0000313" key="3">
    <source>
        <dbReference type="EMBL" id="RKM91199.1"/>
    </source>
</evidence>
<dbReference type="Gene3D" id="3.40.50.880">
    <property type="match status" value="1"/>
</dbReference>
<protein>
    <submittedName>
        <fullName evidence="3">Glutamine amidotransferase</fullName>
    </submittedName>
</protein>
<keyword evidence="4" id="KW-1185">Reference proteome</keyword>
<keyword evidence="3" id="KW-0315">Glutamine amidotransferase</keyword>
<dbReference type="OrthoDB" id="6003696at2"/>
<feature type="compositionally biased region" description="Low complexity" evidence="1">
    <location>
        <begin position="216"/>
        <end position="225"/>
    </location>
</feature>
<dbReference type="EMBL" id="JNAD02000018">
    <property type="protein sequence ID" value="RKM91199.1"/>
    <property type="molecule type" value="Genomic_DNA"/>
</dbReference>
<accession>A0A3R7LJ71</accession>
<sequence length="251" mass="26026">MSSTTVHLAVYDTLADWEFGYATAVLRESTYHRAPRRPVGVRTVSLGGAGRPVTTIGGVRIVPDMALEELRPGDSSLLVIPGARLWDAGEELAPFAGAARAFLDAGVPVAAICGGTAGLARAGLLDDRDHTSAVAEYLAHQPGYGGHDRYRDADAVRDRGLITAGPTEPVAFAREIATELDLMEPHVLDAWFRLYAASDPTAFPVLMSAAESAAADHTGDDTAGGIVNGTAETPHPGAESGRVSAPGDSAA</sequence>
<dbReference type="InterPro" id="IPR029062">
    <property type="entry name" value="Class_I_gatase-like"/>
</dbReference>
<feature type="region of interest" description="Disordered" evidence="1">
    <location>
        <begin position="216"/>
        <end position="251"/>
    </location>
</feature>
<reference evidence="3 4" key="1">
    <citation type="journal article" date="2014" name="Genome Announc.">
        <title>Draft Genome Sequence of Streptomyces fradiae ATCC 19609, a Strain Highly Sensitive to Antibiotics.</title>
        <authorList>
            <person name="Bekker O.B."/>
            <person name="Klimina K.M."/>
            <person name="Vatlin A.A."/>
            <person name="Zakharevich N.V."/>
            <person name="Kasianov A.S."/>
            <person name="Danilenko V.N."/>
        </authorList>
    </citation>
    <scope>NUCLEOTIDE SEQUENCE [LARGE SCALE GENOMIC DNA]</scope>
    <source>
        <strain evidence="3 4">ATCC 19609</strain>
    </source>
</reference>
<evidence type="ECO:0000256" key="1">
    <source>
        <dbReference type="SAM" id="MobiDB-lite"/>
    </source>
</evidence>
<feature type="domain" description="DJ-1/PfpI" evidence="2">
    <location>
        <begin position="6"/>
        <end position="178"/>
    </location>
</feature>
<organism evidence="3 4">
    <name type="scientific">Streptomyces xinghaiensis</name>
    <dbReference type="NCBI Taxonomy" id="1038928"/>
    <lineage>
        <taxon>Bacteria</taxon>
        <taxon>Bacillati</taxon>
        <taxon>Actinomycetota</taxon>
        <taxon>Actinomycetes</taxon>
        <taxon>Kitasatosporales</taxon>
        <taxon>Streptomycetaceae</taxon>
        <taxon>Streptomyces</taxon>
    </lineage>
</organism>
<dbReference type="InterPro" id="IPR002818">
    <property type="entry name" value="DJ-1/PfpI"/>
</dbReference>
<gene>
    <name evidence="3" type="ORF">SFRA_029210</name>
</gene>
<dbReference type="GO" id="GO:0016740">
    <property type="term" value="F:transferase activity"/>
    <property type="evidence" value="ECO:0007669"/>
    <property type="project" value="UniProtKB-KW"/>
</dbReference>
<dbReference type="AlphaFoldDB" id="A0A3R7LJ71"/>
<evidence type="ECO:0000259" key="2">
    <source>
        <dbReference type="Pfam" id="PF01965"/>
    </source>
</evidence>
<dbReference type="SUPFAM" id="SSF52317">
    <property type="entry name" value="Class I glutamine amidotransferase-like"/>
    <property type="match status" value="1"/>
</dbReference>
<name>A0A3R7LJ71_9ACTN</name>
<dbReference type="Pfam" id="PF01965">
    <property type="entry name" value="DJ-1_PfpI"/>
    <property type="match status" value="1"/>
</dbReference>
<evidence type="ECO:0000313" key="4">
    <source>
        <dbReference type="Proteomes" id="UP000028058"/>
    </source>
</evidence>
<comment type="caution">
    <text evidence="3">The sequence shown here is derived from an EMBL/GenBank/DDBJ whole genome shotgun (WGS) entry which is preliminary data.</text>
</comment>
<dbReference type="Proteomes" id="UP000028058">
    <property type="component" value="Unassembled WGS sequence"/>
</dbReference>